<evidence type="ECO:0000256" key="9">
    <source>
        <dbReference type="ARBA" id="ARBA00023125"/>
    </source>
</evidence>
<feature type="domain" description="Helicase ATP-binding" evidence="13">
    <location>
        <begin position="217"/>
        <end position="382"/>
    </location>
</feature>
<dbReference type="GO" id="GO:0006269">
    <property type="term" value="P:DNA replication, synthesis of primer"/>
    <property type="evidence" value="ECO:0007669"/>
    <property type="project" value="UniProtKB-KW"/>
</dbReference>
<evidence type="ECO:0000256" key="1">
    <source>
        <dbReference type="ARBA" id="ARBA00022515"/>
    </source>
</evidence>
<dbReference type="PANTHER" id="PTHR30580">
    <property type="entry name" value="PRIMOSOMAL PROTEIN N"/>
    <property type="match status" value="1"/>
</dbReference>
<dbReference type="Pfam" id="PF00271">
    <property type="entry name" value="Helicase_C"/>
    <property type="match status" value="1"/>
</dbReference>
<evidence type="ECO:0000256" key="7">
    <source>
        <dbReference type="ARBA" id="ARBA00022833"/>
    </source>
</evidence>
<comment type="cofactor">
    <cofactor evidence="12">
        <name>Zn(2+)</name>
        <dbReference type="ChEBI" id="CHEBI:29105"/>
    </cofactor>
    <text evidence="12">Binds 2 zinc ions per subunit.</text>
</comment>
<dbReference type="GO" id="GO:0005524">
    <property type="term" value="F:ATP binding"/>
    <property type="evidence" value="ECO:0007669"/>
    <property type="project" value="UniProtKB-UniRule"/>
</dbReference>
<dbReference type="AlphaFoldDB" id="A0A347VU83"/>
<reference evidence="15 16" key="1">
    <citation type="journal article" date="2014" name="Genome Announc.">
        <title>Draft genome sequences of eight enterohepatic helicobacter species isolated from both laboratory and wild rodents.</title>
        <authorList>
            <person name="Sheh A."/>
            <person name="Shen Z."/>
            <person name="Fox J.G."/>
        </authorList>
    </citation>
    <scope>NUCLEOTIDE SEQUENCE [LARGE SCALE GENOMIC DNA]</scope>
    <source>
        <strain evidence="15 16">MIT 97-6194</strain>
    </source>
</reference>
<accession>A0A347VU83</accession>
<dbReference type="EC" id="5.6.2.4" evidence="12"/>
<sequence length="731" mass="82557">MTQDSKIYILVDIIGAKLFSLTYFVESSENIKVNDIVNVTLQNRKCLGIVREILDSKNYNFKVLKATKSAFFLTPLQLSLLDFIAKYYVVHKGITASLFTLASNSPRTQSLRELDFSLCDSQNRLVSAEKSTQPANLTHDARIANHKTACVKINKSIESNNINNKKLENIESNNLQNLDSKLDSINAQDSSQMPTHRPTIDIESNLKTLSKEQEAIFNEALKKNLSLIFGATGSGKTEIYFHLMNETLKQNKEVLLLMPEISLTPQMKKRLESAFPNINEIWHSKKSAKKKSEILENLQNKKIKIIAGARSALFLPYQNLGLIIVDEEHDSSYKSNSNPKYNARDLAMYLSTKGVKVVLGSATPSVKSYYLANLNHYLLNLDSKFYNSAQEIIYEKAKTLESSQVIINEIISTLNSKKQSIIFVPTRANFKILLCRNCGSKFTCPNCSISLSVHNKTNSLVCHYCNFSRSIPSACEACGSDDLSGMRFGTEEIKKQLENILLFYDLAPNIAIFDRDNVSTEKKLEAILSDFNSQKIDILIGTQMIAKGHDYHNVALSVILGVDFMLNMPDFAAIENTFSLIFQVIGRSGRKESGKSIIQSSESSFINSMIRDFRLVLEYEIKVRFPLYPPFSRLALITFSHKIENTAKNLSYEFANILGYVIRENETIESKVEIVGISQASIPKIKNKFYYQILLRSKEKFALQKLLQKALKIAPKHILDSIDIDIDPLNI</sequence>
<evidence type="ECO:0000256" key="11">
    <source>
        <dbReference type="ARBA" id="ARBA00048988"/>
    </source>
</evidence>
<keyword evidence="4 12" id="KW-0547">Nucleotide-binding</keyword>
<feature type="binding site" evidence="12">
    <location>
        <position position="475"/>
    </location>
    <ligand>
        <name>Zn(2+)</name>
        <dbReference type="ChEBI" id="CHEBI:29105"/>
        <label>1</label>
    </ligand>
</feature>
<dbReference type="Pfam" id="PF18074">
    <property type="entry name" value="PriA_C"/>
    <property type="match status" value="1"/>
</dbReference>
<keyword evidence="8 12" id="KW-0067">ATP-binding</keyword>
<keyword evidence="3 12" id="KW-0479">Metal-binding</keyword>
<dbReference type="Gene3D" id="3.40.1440.60">
    <property type="entry name" value="PriA, 3(prime) DNA-binding domain"/>
    <property type="match status" value="1"/>
</dbReference>
<dbReference type="InterPro" id="IPR027417">
    <property type="entry name" value="P-loop_NTPase"/>
</dbReference>
<comment type="similarity">
    <text evidence="12">Belongs to the helicase family. PriA subfamily.</text>
</comment>
<keyword evidence="2 12" id="KW-0235">DNA replication</keyword>
<evidence type="ECO:0000256" key="2">
    <source>
        <dbReference type="ARBA" id="ARBA00022705"/>
    </source>
</evidence>
<reference evidence="14 17" key="4">
    <citation type="submission" date="2019-12" db="EMBL/GenBank/DDBJ databases">
        <title>Multi-Generational Helicobacter saguini Isolates.</title>
        <authorList>
            <person name="Mannion A."/>
            <person name="Shen Z."/>
            <person name="Fox J.G."/>
        </authorList>
    </citation>
    <scope>NUCLEOTIDE SEQUENCE [LARGE SCALE GENOMIC DNA]</scope>
    <source>
        <strain evidence="14">16-048</strain>
        <strain evidence="17">16-048 (F4)</strain>
    </source>
</reference>
<dbReference type="PROSITE" id="PS51192">
    <property type="entry name" value="HELICASE_ATP_BIND_1"/>
    <property type="match status" value="1"/>
</dbReference>
<dbReference type="InterPro" id="IPR041222">
    <property type="entry name" value="PriA_3primeBD"/>
</dbReference>
<dbReference type="InterPro" id="IPR001650">
    <property type="entry name" value="Helicase_C-like"/>
</dbReference>
<comment type="catalytic activity">
    <reaction evidence="12">
        <text>Couples ATP hydrolysis with the unwinding of duplex DNA by translocating in the 3'-5' direction.</text>
        <dbReference type="EC" id="5.6.2.4"/>
    </reaction>
</comment>
<dbReference type="GO" id="GO:1990077">
    <property type="term" value="C:primosome complex"/>
    <property type="evidence" value="ECO:0007669"/>
    <property type="project" value="UniProtKB-UniRule"/>
</dbReference>
<evidence type="ECO:0000256" key="6">
    <source>
        <dbReference type="ARBA" id="ARBA00022806"/>
    </source>
</evidence>
<evidence type="ECO:0000256" key="4">
    <source>
        <dbReference type="ARBA" id="ARBA00022741"/>
    </source>
</evidence>
<comment type="catalytic activity">
    <reaction evidence="11 12">
        <text>ATP + H2O = ADP + phosphate + H(+)</text>
        <dbReference type="Rhea" id="RHEA:13065"/>
        <dbReference type="ChEBI" id="CHEBI:15377"/>
        <dbReference type="ChEBI" id="CHEBI:15378"/>
        <dbReference type="ChEBI" id="CHEBI:30616"/>
        <dbReference type="ChEBI" id="CHEBI:43474"/>
        <dbReference type="ChEBI" id="CHEBI:456216"/>
        <dbReference type="EC" id="5.6.2.4"/>
    </reaction>
</comment>
<dbReference type="HAMAP" id="MF_00983">
    <property type="entry name" value="PriA"/>
    <property type="match status" value="1"/>
</dbReference>
<dbReference type="Proteomes" id="UP000477070">
    <property type="component" value="Unassembled WGS sequence"/>
</dbReference>
<gene>
    <name evidence="12 15" type="primary">priA</name>
    <name evidence="14" type="ORF">DCO61_03365</name>
    <name evidence="15" type="ORF">LS64_007510</name>
</gene>
<dbReference type="GO" id="GO:0008270">
    <property type="term" value="F:zinc ion binding"/>
    <property type="evidence" value="ECO:0007669"/>
    <property type="project" value="UniProtKB-UniRule"/>
</dbReference>
<dbReference type="EMBL" id="QBIU01000001">
    <property type="protein sequence ID" value="MWV69083.1"/>
    <property type="molecule type" value="Genomic_DNA"/>
</dbReference>
<keyword evidence="6 12" id="KW-0347">Helicase</keyword>
<feature type="binding site" evidence="12">
    <location>
        <position position="444"/>
    </location>
    <ligand>
        <name>Zn(2+)</name>
        <dbReference type="ChEBI" id="CHEBI:29105"/>
        <label>2</label>
    </ligand>
</feature>
<evidence type="ECO:0000256" key="8">
    <source>
        <dbReference type="ARBA" id="ARBA00022840"/>
    </source>
</evidence>
<evidence type="ECO:0000259" key="13">
    <source>
        <dbReference type="PROSITE" id="PS51192"/>
    </source>
</evidence>
<dbReference type="PANTHER" id="PTHR30580:SF0">
    <property type="entry name" value="PRIMOSOMAL PROTEIN N"/>
    <property type="match status" value="1"/>
</dbReference>
<feature type="binding site" evidence="12">
    <location>
        <position position="435"/>
    </location>
    <ligand>
        <name>Zn(2+)</name>
        <dbReference type="ChEBI" id="CHEBI:29105"/>
        <label>1</label>
    </ligand>
</feature>
<feature type="binding site" evidence="12">
    <location>
        <position position="462"/>
    </location>
    <ligand>
        <name>Zn(2+)</name>
        <dbReference type="ChEBI" id="CHEBI:29105"/>
        <label>2</label>
    </ligand>
</feature>
<keyword evidence="10 12" id="KW-0413">Isomerase</keyword>
<reference evidence="15" key="3">
    <citation type="submission" date="2018-04" db="EMBL/GenBank/DDBJ databases">
        <authorList>
            <person name="Sheh A."/>
            <person name="Shen Z."/>
            <person name="Mannion A.J."/>
            <person name="Fox J.G."/>
        </authorList>
    </citation>
    <scope>NUCLEOTIDE SEQUENCE</scope>
    <source>
        <strain evidence="15">MIT 97-6194</strain>
    </source>
</reference>
<dbReference type="GO" id="GO:0003677">
    <property type="term" value="F:DNA binding"/>
    <property type="evidence" value="ECO:0007669"/>
    <property type="project" value="UniProtKB-UniRule"/>
</dbReference>
<dbReference type="GO" id="GO:0043138">
    <property type="term" value="F:3'-5' DNA helicase activity"/>
    <property type="evidence" value="ECO:0007669"/>
    <property type="project" value="UniProtKB-EC"/>
</dbReference>
<dbReference type="FunFam" id="3.40.50.300:FF:000489">
    <property type="entry name" value="Primosome assembly protein PriA"/>
    <property type="match status" value="1"/>
</dbReference>
<dbReference type="Pfam" id="PF00270">
    <property type="entry name" value="DEAD"/>
    <property type="match status" value="1"/>
</dbReference>
<feature type="binding site" evidence="12">
    <location>
        <position position="465"/>
    </location>
    <ligand>
        <name>Zn(2+)</name>
        <dbReference type="ChEBI" id="CHEBI:29105"/>
        <label>2</label>
    </ligand>
</feature>
<feature type="binding site" evidence="12">
    <location>
        <position position="447"/>
    </location>
    <ligand>
        <name>Zn(2+)</name>
        <dbReference type="ChEBI" id="CHEBI:29105"/>
        <label>2</label>
    </ligand>
</feature>
<reference evidence="15 16" key="2">
    <citation type="journal article" date="2016" name="Infect. Immun.">
        <title>Helicobacter saguini, a Novel Helicobacter Isolated from Cotton-Top Tamarins with Ulcerative Colitis, Has Proinflammatory Properties and Induces Typhlocolitis and Dysplasia in Gnotobiotic IL-10-/- Mice.</title>
        <authorList>
            <person name="Shen Z."/>
            <person name="Mannion A."/>
            <person name="Whary M.T."/>
            <person name="Muthupalani S."/>
            <person name="Sheh A."/>
            <person name="Feng Y."/>
            <person name="Gong G."/>
            <person name="Vandamme P."/>
            <person name="Holcombe H.R."/>
            <person name="Paster B.J."/>
            <person name="Fox J.G."/>
        </authorList>
    </citation>
    <scope>NUCLEOTIDE SEQUENCE [LARGE SCALE GENOMIC DNA]</scope>
    <source>
        <strain evidence="15 16">MIT 97-6194</strain>
    </source>
</reference>
<keyword evidence="7 12" id="KW-0862">Zinc</keyword>
<dbReference type="InterPro" id="IPR011545">
    <property type="entry name" value="DEAD/DEAH_box_helicase_dom"/>
</dbReference>
<keyword evidence="9 12" id="KW-0238">DNA-binding</keyword>
<dbReference type="Pfam" id="PF18319">
    <property type="entry name" value="Zn_ribbon_PriA"/>
    <property type="match status" value="1"/>
</dbReference>
<dbReference type="NCBIfam" id="TIGR00595">
    <property type="entry name" value="priA"/>
    <property type="match status" value="1"/>
</dbReference>
<dbReference type="Proteomes" id="UP000029714">
    <property type="component" value="Unassembled WGS sequence"/>
</dbReference>
<keyword evidence="1 12" id="KW-0639">Primosome</keyword>
<comment type="caution">
    <text evidence="15">The sequence shown here is derived from an EMBL/GenBank/DDBJ whole genome shotgun (WGS) entry which is preliminary data.</text>
</comment>
<dbReference type="InterPro" id="IPR014001">
    <property type="entry name" value="Helicase_ATP-bd"/>
</dbReference>
<dbReference type="InterPro" id="IPR041236">
    <property type="entry name" value="PriA_C"/>
</dbReference>
<evidence type="ECO:0000256" key="3">
    <source>
        <dbReference type="ARBA" id="ARBA00022723"/>
    </source>
</evidence>
<protein>
    <recommendedName>
        <fullName evidence="12">Replication restart protein PriA</fullName>
    </recommendedName>
    <alternativeName>
        <fullName evidence="12">ATP-dependent DNA helicase PriA</fullName>
        <ecNumber evidence="12">5.6.2.4</ecNumber>
    </alternativeName>
    <alternativeName>
        <fullName evidence="12">DNA 3'-5' helicase PriA</fullName>
    </alternativeName>
</protein>
<feature type="binding site" evidence="12">
    <location>
        <position position="438"/>
    </location>
    <ligand>
        <name>Zn(2+)</name>
        <dbReference type="ChEBI" id="CHEBI:29105"/>
        <label>1</label>
    </ligand>
</feature>
<proteinExistence type="inferred from homology"/>
<evidence type="ECO:0000256" key="5">
    <source>
        <dbReference type="ARBA" id="ARBA00022801"/>
    </source>
</evidence>
<comment type="subunit">
    <text evidence="12">Component of the replication restart primosome.</text>
</comment>
<dbReference type="InterPro" id="IPR005259">
    <property type="entry name" value="PriA"/>
</dbReference>
<evidence type="ECO:0000313" key="14">
    <source>
        <dbReference type="EMBL" id="MWV69083.1"/>
    </source>
</evidence>
<dbReference type="SUPFAM" id="SSF52540">
    <property type="entry name" value="P-loop containing nucleoside triphosphate hydrolases"/>
    <property type="match status" value="1"/>
</dbReference>
<evidence type="ECO:0000256" key="10">
    <source>
        <dbReference type="ARBA" id="ARBA00023235"/>
    </source>
</evidence>
<dbReference type="GO" id="GO:0006310">
    <property type="term" value="P:DNA recombination"/>
    <property type="evidence" value="ECO:0007669"/>
    <property type="project" value="InterPro"/>
</dbReference>
<name>A0A347VU83_9HELI</name>
<comment type="function">
    <text evidence="12">Initiates the restart of stalled replication forks, which reloads the replicative helicase on sites other than the origin of replication. Recognizes and binds to abandoned replication forks and remodels them to uncover a helicase loading site. Promotes assembly of the primosome at these replication forks.</text>
</comment>
<organism evidence="15 16">
    <name type="scientific">Helicobacter saguini</name>
    <dbReference type="NCBI Taxonomy" id="1548018"/>
    <lineage>
        <taxon>Bacteria</taxon>
        <taxon>Pseudomonadati</taxon>
        <taxon>Campylobacterota</taxon>
        <taxon>Epsilonproteobacteria</taxon>
        <taxon>Campylobacterales</taxon>
        <taxon>Helicobacteraceae</taxon>
        <taxon>Helicobacter</taxon>
    </lineage>
</organism>
<dbReference type="InterPro" id="IPR042115">
    <property type="entry name" value="PriA_3primeBD_sf"/>
</dbReference>
<feature type="binding site" evidence="12">
    <location>
        <position position="478"/>
    </location>
    <ligand>
        <name>Zn(2+)</name>
        <dbReference type="ChEBI" id="CHEBI:29105"/>
        <label>1</label>
    </ligand>
</feature>
<dbReference type="GO" id="GO:0016787">
    <property type="term" value="F:hydrolase activity"/>
    <property type="evidence" value="ECO:0007669"/>
    <property type="project" value="UniProtKB-KW"/>
</dbReference>
<evidence type="ECO:0000313" key="15">
    <source>
        <dbReference type="EMBL" id="TLD94045.1"/>
    </source>
</evidence>
<dbReference type="Pfam" id="PF17764">
    <property type="entry name" value="PriA_3primeBD"/>
    <property type="match status" value="1"/>
</dbReference>
<dbReference type="InterPro" id="IPR040498">
    <property type="entry name" value="PriA_CRR"/>
</dbReference>
<evidence type="ECO:0000313" key="17">
    <source>
        <dbReference type="Proteomes" id="UP000477070"/>
    </source>
</evidence>
<dbReference type="GO" id="GO:0006302">
    <property type="term" value="P:double-strand break repair"/>
    <property type="evidence" value="ECO:0007669"/>
    <property type="project" value="InterPro"/>
</dbReference>
<keyword evidence="5 12" id="KW-0378">Hydrolase</keyword>
<dbReference type="SMART" id="SM00487">
    <property type="entry name" value="DEXDc"/>
    <property type="match status" value="1"/>
</dbReference>
<dbReference type="Gene3D" id="3.40.50.300">
    <property type="entry name" value="P-loop containing nucleotide triphosphate hydrolases"/>
    <property type="match status" value="2"/>
</dbReference>
<evidence type="ECO:0000256" key="12">
    <source>
        <dbReference type="HAMAP-Rule" id="MF_00983"/>
    </source>
</evidence>
<dbReference type="OrthoDB" id="9759544at2"/>
<keyword evidence="16" id="KW-1185">Reference proteome</keyword>
<evidence type="ECO:0000313" key="16">
    <source>
        <dbReference type="Proteomes" id="UP000029714"/>
    </source>
</evidence>
<dbReference type="GO" id="GO:0006270">
    <property type="term" value="P:DNA replication initiation"/>
    <property type="evidence" value="ECO:0007669"/>
    <property type="project" value="TreeGrafter"/>
</dbReference>
<dbReference type="STRING" id="1548018.LS64_13935"/>
<dbReference type="EMBL" id="JRMP02000011">
    <property type="protein sequence ID" value="TLD94045.1"/>
    <property type="molecule type" value="Genomic_DNA"/>
</dbReference>